<protein>
    <submittedName>
        <fullName evidence="3">Tripartite tricarboxylate transporter TctB family protein</fullName>
    </submittedName>
</protein>
<gene>
    <name evidence="3" type="ORF">ACFPET_15015</name>
</gene>
<keyword evidence="4" id="KW-1185">Reference proteome</keyword>
<keyword evidence="1" id="KW-0812">Transmembrane</keyword>
<name>A0ABV8U1L7_9ACTN</name>
<feature type="transmembrane region" description="Helical" evidence="1">
    <location>
        <begin position="135"/>
        <end position="161"/>
    </location>
</feature>
<comment type="caution">
    <text evidence="3">The sequence shown here is derived from an EMBL/GenBank/DDBJ whole genome shotgun (WGS) entry which is preliminary data.</text>
</comment>
<keyword evidence="1" id="KW-1133">Transmembrane helix</keyword>
<evidence type="ECO:0000313" key="4">
    <source>
        <dbReference type="Proteomes" id="UP001595823"/>
    </source>
</evidence>
<dbReference type="EMBL" id="JBHSDK010000021">
    <property type="protein sequence ID" value="MFC4336512.1"/>
    <property type="molecule type" value="Genomic_DNA"/>
</dbReference>
<feature type="transmembrane region" description="Helical" evidence="1">
    <location>
        <begin position="21"/>
        <end position="38"/>
    </location>
</feature>
<feature type="transmembrane region" description="Helical" evidence="1">
    <location>
        <begin position="58"/>
        <end position="75"/>
    </location>
</feature>
<keyword evidence="1" id="KW-0472">Membrane</keyword>
<dbReference type="Pfam" id="PF07331">
    <property type="entry name" value="TctB"/>
    <property type="match status" value="1"/>
</dbReference>
<dbReference type="RefSeq" id="WP_380622528.1">
    <property type="nucleotide sequence ID" value="NZ_JBHSDK010000021.1"/>
</dbReference>
<accession>A0ABV8U1L7</accession>
<organism evidence="3 4">
    <name type="scientific">Salininema proteolyticum</name>
    <dbReference type="NCBI Taxonomy" id="1607685"/>
    <lineage>
        <taxon>Bacteria</taxon>
        <taxon>Bacillati</taxon>
        <taxon>Actinomycetota</taxon>
        <taxon>Actinomycetes</taxon>
        <taxon>Glycomycetales</taxon>
        <taxon>Glycomycetaceae</taxon>
        <taxon>Salininema</taxon>
    </lineage>
</organism>
<feature type="transmembrane region" description="Helical" evidence="1">
    <location>
        <begin position="96"/>
        <end position="123"/>
    </location>
</feature>
<dbReference type="InterPro" id="IPR009936">
    <property type="entry name" value="DUF1468"/>
</dbReference>
<evidence type="ECO:0000313" key="3">
    <source>
        <dbReference type="EMBL" id="MFC4336512.1"/>
    </source>
</evidence>
<evidence type="ECO:0000259" key="2">
    <source>
        <dbReference type="Pfam" id="PF07331"/>
    </source>
</evidence>
<reference evidence="4" key="1">
    <citation type="journal article" date="2019" name="Int. J. Syst. Evol. Microbiol.">
        <title>The Global Catalogue of Microorganisms (GCM) 10K type strain sequencing project: providing services to taxonomists for standard genome sequencing and annotation.</title>
        <authorList>
            <consortium name="The Broad Institute Genomics Platform"/>
            <consortium name="The Broad Institute Genome Sequencing Center for Infectious Disease"/>
            <person name="Wu L."/>
            <person name="Ma J."/>
        </authorList>
    </citation>
    <scope>NUCLEOTIDE SEQUENCE [LARGE SCALE GENOMIC DNA]</scope>
    <source>
        <strain evidence="4">IBRC-M 10908</strain>
    </source>
</reference>
<evidence type="ECO:0000256" key="1">
    <source>
        <dbReference type="SAM" id="Phobius"/>
    </source>
</evidence>
<feature type="domain" description="DUF1468" evidence="2">
    <location>
        <begin position="26"/>
        <end position="162"/>
    </location>
</feature>
<proteinExistence type="predicted"/>
<dbReference type="Proteomes" id="UP001595823">
    <property type="component" value="Unassembled WGS sequence"/>
</dbReference>
<sequence length="170" mass="17600">MSTVETDSPEAPGEERAPDKAQYGVCALLVLLAALVAFDTSRTGSYLAGNDVIGPRPVPYILAGGLLVFAVLYALDVKRGGRGDDAADVRLDWRTIGLLCAVFAASALLMDWLGWVIAGGLLYFGSAVVLGTRRYIVALVVAAALALATFYGFAIGLGVGLPAGILQGIL</sequence>